<dbReference type="Pfam" id="PF13186">
    <property type="entry name" value="SPASM"/>
    <property type="match status" value="1"/>
</dbReference>
<dbReference type="SFLD" id="SFLDS00029">
    <property type="entry name" value="Radical_SAM"/>
    <property type="match status" value="1"/>
</dbReference>
<feature type="domain" description="Radical SAM core" evidence="7">
    <location>
        <begin position="1"/>
        <end position="211"/>
    </location>
</feature>
<proteinExistence type="predicted"/>
<keyword evidence="2" id="KW-0004">4Fe-4S</keyword>
<evidence type="ECO:0000259" key="7">
    <source>
        <dbReference type="PROSITE" id="PS51918"/>
    </source>
</evidence>
<dbReference type="GO" id="GO:0051539">
    <property type="term" value="F:4 iron, 4 sulfur cluster binding"/>
    <property type="evidence" value="ECO:0007669"/>
    <property type="project" value="UniProtKB-KW"/>
</dbReference>
<evidence type="ECO:0000256" key="1">
    <source>
        <dbReference type="ARBA" id="ARBA00001966"/>
    </source>
</evidence>
<dbReference type="InterPro" id="IPR013785">
    <property type="entry name" value="Aldolase_TIM"/>
</dbReference>
<evidence type="ECO:0000256" key="6">
    <source>
        <dbReference type="ARBA" id="ARBA00023014"/>
    </source>
</evidence>
<dbReference type="PANTHER" id="PTHR11228:SF34">
    <property type="entry name" value="TUNGSTEN-CONTAINING ALDEHYDE FERREDOXIN OXIDOREDUCTASE COFACTOR MODIFYING PROTEIN"/>
    <property type="match status" value="1"/>
</dbReference>
<keyword evidence="4" id="KW-0479">Metal-binding</keyword>
<dbReference type="CDD" id="cd21123">
    <property type="entry name" value="SPASM_MftC-like"/>
    <property type="match status" value="1"/>
</dbReference>
<dbReference type="InterPro" id="IPR017200">
    <property type="entry name" value="PqqE-like"/>
</dbReference>
<dbReference type="Pfam" id="PF04055">
    <property type="entry name" value="Radical_SAM"/>
    <property type="match status" value="1"/>
</dbReference>
<dbReference type="Proteomes" id="UP000178735">
    <property type="component" value="Unassembled WGS sequence"/>
</dbReference>
<evidence type="ECO:0000256" key="4">
    <source>
        <dbReference type="ARBA" id="ARBA00022723"/>
    </source>
</evidence>
<dbReference type="EMBL" id="MGFH01000180">
    <property type="protein sequence ID" value="OGM03285.1"/>
    <property type="molecule type" value="Genomic_DNA"/>
</dbReference>
<dbReference type="CDD" id="cd01335">
    <property type="entry name" value="Radical_SAM"/>
    <property type="match status" value="1"/>
</dbReference>
<comment type="cofactor">
    <cofactor evidence="1">
        <name>[4Fe-4S] cluster</name>
        <dbReference type="ChEBI" id="CHEBI:49883"/>
    </cofactor>
</comment>
<dbReference type="NCBIfam" id="TIGR04085">
    <property type="entry name" value="rSAM_more_4Fe4S"/>
    <property type="match status" value="1"/>
</dbReference>
<evidence type="ECO:0000313" key="9">
    <source>
        <dbReference type="Proteomes" id="UP000178735"/>
    </source>
</evidence>
<dbReference type="GO" id="GO:0003824">
    <property type="term" value="F:catalytic activity"/>
    <property type="evidence" value="ECO:0007669"/>
    <property type="project" value="InterPro"/>
</dbReference>
<keyword evidence="6" id="KW-0411">Iron-sulfur</keyword>
<organism evidence="8 9">
    <name type="scientific">Candidatus Wallbacteria bacterium GWC2_49_35</name>
    <dbReference type="NCBI Taxonomy" id="1817813"/>
    <lineage>
        <taxon>Bacteria</taxon>
        <taxon>Candidatus Walliibacteriota</taxon>
    </lineage>
</organism>
<dbReference type="SUPFAM" id="SSF102114">
    <property type="entry name" value="Radical SAM enzymes"/>
    <property type="match status" value="1"/>
</dbReference>
<protein>
    <submittedName>
        <fullName evidence="8">Radical SAM/SPASM domain-containing protein</fullName>
    </submittedName>
</protein>
<evidence type="ECO:0000256" key="5">
    <source>
        <dbReference type="ARBA" id="ARBA00023004"/>
    </source>
</evidence>
<dbReference type="InterPro" id="IPR050377">
    <property type="entry name" value="Radical_SAM_PqqE_MftC-like"/>
</dbReference>
<keyword evidence="5" id="KW-0408">Iron</keyword>
<dbReference type="InterPro" id="IPR023885">
    <property type="entry name" value="4Fe4S-binding_SPASM_dom"/>
</dbReference>
<accession>A0A1F7WMP9</accession>
<reference evidence="8 9" key="1">
    <citation type="journal article" date="2016" name="Nat. Commun.">
        <title>Thousands of microbial genomes shed light on interconnected biogeochemical processes in an aquifer system.</title>
        <authorList>
            <person name="Anantharaman K."/>
            <person name="Brown C.T."/>
            <person name="Hug L.A."/>
            <person name="Sharon I."/>
            <person name="Castelle C.J."/>
            <person name="Probst A.J."/>
            <person name="Thomas B.C."/>
            <person name="Singh A."/>
            <person name="Wilkins M.J."/>
            <person name="Karaoz U."/>
            <person name="Brodie E.L."/>
            <person name="Williams K.H."/>
            <person name="Hubbard S.S."/>
            <person name="Banfield J.F."/>
        </authorList>
    </citation>
    <scope>NUCLEOTIDE SEQUENCE [LARGE SCALE GENOMIC DNA]</scope>
</reference>
<dbReference type="STRING" id="1817813.A2008_12310"/>
<dbReference type="PIRSF" id="PIRSF037420">
    <property type="entry name" value="PQQ_syn_pqqE"/>
    <property type="match status" value="1"/>
</dbReference>
<dbReference type="InterPro" id="IPR007197">
    <property type="entry name" value="rSAM"/>
</dbReference>
<dbReference type="InterPro" id="IPR058240">
    <property type="entry name" value="rSAM_sf"/>
</dbReference>
<dbReference type="Gene3D" id="3.20.20.70">
    <property type="entry name" value="Aldolase class I"/>
    <property type="match status" value="1"/>
</dbReference>
<comment type="caution">
    <text evidence="8">The sequence shown here is derived from an EMBL/GenBank/DDBJ whole genome shotgun (WGS) entry which is preliminary data.</text>
</comment>
<evidence type="ECO:0000256" key="2">
    <source>
        <dbReference type="ARBA" id="ARBA00022485"/>
    </source>
</evidence>
<gene>
    <name evidence="8" type="ORF">A2008_12310</name>
</gene>
<name>A0A1F7WMP9_9BACT</name>
<dbReference type="SFLD" id="SFLDG01067">
    <property type="entry name" value="SPASM/twitch_domain_containing"/>
    <property type="match status" value="1"/>
</dbReference>
<sequence length="341" mass="36837">MSAACNLNCVHCRAAASVCRPEGELTLTECHEFLDDIAMLSPAPMLIMTGGEPLMRPDFFEILEYADKLGINKVLATNATLVTAEIAARLAANRVAAASVSIDGSTAAAHDAFRRSPGSFEESVRGIGLLKAAGIKVQINISVTKRNYADMENIFAAARGLGASAIHIFLLVPTGRAENMRGEEISAAEYETLLNWFYDKKRETGSEINLKATCAPHYYRIMRERAKADGVAVTAENFGMDAVTRGCLAGCGFAFVSSSGVVQGCGYMPVAAGNIRERKFSDIYANSEFFMKLRDLSLLKGKCGRCGYKKVCGGCRARALAETGDCFGEEPYCSYEPDKIY</sequence>
<evidence type="ECO:0000256" key="3">
    <source>
        <dbReference type="ARBA" id="ARBA00022691"/>
    </source>
</evidence>
<dbReference type="GO" id="GO:0046872">
    <property type="term" value="F:metal ion binding"/>
    <property type="evidence" value="ECO:0007669"/>
    <property type="project" value="UniProtKB-KW"/>
</dbReference>
<evidence type="ECO:0000313" key="8">
    <source>
        <dbReference type="EMBL" id="OGM03285.1"/>
    </source>
</evidence>
<dbReference type="SFLD" id="SFLDG01386">
    <property type="entry name" value="main_SPASM_domain-containing"/>
    <property type="match status" value="1"/>
</dbReference>
<dbReference type="AlphaFoldDB" id="A0A1F7WMP9"/>
<dbReference type="PANTHER" id="PTHR11228">
    <property type="entry name" value="RADICAL SAM DOMAIN PROTEIN"/>
    <property type="match status" value="1"/>
</dbReference>
<keyword evidence="3" id="KW-0949">S-adenosyl-L-methionine</keyword>
<dbReference type="PROSITE" id="PS51918">
    <property type="entry name" value="RADICAL_SAM"/>
    <property type="match status" value="1"/>
</dbReference>